<feature type="region of interest" description="Disordered" evidence="1">
    <location>
        <begin position="49"/>
        <end position="206"/>
    </location>
</feature>
<feature type="region of interest" description="Disordered" evidence="1">
    <location>
        <begin position="320"/>
        <end position="372"/>
    </location>
</feature>
<dbReference type="Proteomes" id="UP001515500">
    <property type="component" value="Chromosome 18"/>
</dbReference>
<proteinExistence type="predicted"/>
<dbReference type="SUPFAM" id="SSF68906">
    <property type="entry name" value="SAP domain"/>
    <property type="match status" value="1"/>
</dbReference>
<feature type="compositionally biased region" description="Pro residues" evidence="1">
    <location>
        <begin position="571"/>
        <end position="580"/>
    </location>
</feature>
<keyword evidence="3" id="KW-1185">Reference proteome</keyword>
<dbReference type="PANTHER" id="PTHR47031">
    <property type="entry name" value="SAP DNA-BINDING DOMAIN-CONTAINING PROTEIN"/>
    <property type="match status" value="1"/>
</dbReference>
<feature type="compositionally biased region" description="Basic and acidic residues" evidence="1">
    <location>
        <begin position="49"/>
        <end position="58"/>
    </location>
</feature>
<feature type="domain" description="SAP" evidence="2">
    <location>
        <begin position="13"/>
        <end position="47"/>
    </location>
</feature>
<evidence type="ECO:0000259" key="2">
    <source>
        <dbReference type="PROSITE" id="PS50800"/>
    </source>
</evidence>
<dbReference type="SUPFAM" id="SSF54928">
    <property type="entry name" value="RNA-binding domain, RBD"/>
    <property type="match status" value="1"/>
</dbReference>
<dbReference type="RefSeq" id="XP_039144282.1">
    <property type="nucleotide sequence ID" value="XM_039288348.1"/>
</dbReference>
<organism evidence="3 4">
    <name type="scientific">Dioscorea cayennensis subsp. rotundata</name>
    <name type="common">White Guinea yam</name>
    <name type="synonym">Dioscorea rotundata</name>
    <dbReference type="NCBI Taxonomy" id="55577"/>
    <lineage>
        <taxon>Eukaryota</taxon>
        <taxon>Viridiplantae</taxon>
        <taxon>Streptophyta</taxon>
        <taxon>Embryophyta</taxon>
        <taxon>Tracheophyta</taxon>
        <taxon>Spermatophyta</taxon>
        <taxon>Magnoliopsida</taxon>
        <taxon>Liliopsida</taxon>
        <taxon>Dioscoreales</taxon>
        <taxon>Dioscoreaceae</taxon>
        <taxon>Dioscorea</taxon>
    </lineage>
</organism>
<dbReference type="CDD" id="cd12432">
    <property type="entry name" value="RRM_ACINU"/>
    <property type="match status" value="1"/>
</dbReference>
<feature type="compositionally biased region" description="Basic and acidic residues" evidence="1">
    <location>
        <begin position="106"/>
        <end position="132"/>
    </location>
</feature>
<dbReference type="SMART" id="SM00513">
    <property type="entry name" value="SAP"/>
    <property type="match status" value="1"/>
</dbReference>
<feature type="compositionally biased region" description="Polar residues" evidence="1">
    <location>
        <begin position="160"/>
        <end position="202"/>
    </location>
</feature>
<evidence type="ECO:0000313" key="3">
    <source>
        <dbReference type="Proteomes" id="UP001515500"/>
    </source>
</evidence>
<gene>
    <name evidence="4" type="primary">LOC120281657</name>
</gene>
<feature type="compositionally biased region" description="Basic and acidic residues" evidence="1">
    <location>
        <begin position="141"/>
        <end position="158"/>
    </location>
</feature>
<feature type="compositionally biased region" description="Basic and acidic residues" evidence="1">
    <location>
        <begin position="408"/>
        <end position="420"/>
    </location>
</feature>
<dbReference type="InterPro" id="IPR036361">
    <property type="entry name" value="SAP_dom_sf"/>
</dbReference>
<feature type="region of interest" description="Disordered" evidence="1">
    <location>
        <begin position="273"/>
        <end position="307"/>
    </location>
</feature>
<sequence length="680" mass="75402">MSSKYPVLDNRPIDQWKVTELKEELRKRGYPLRGLKEELVRRLDEALRKEADESKMEEEQPAQEEQAEESNGSDPQDNCDKDEVQKPPAQEEQAEESSGSDPLGNCDKEEVQKPPTGDDARVAVEKNLKTDDGVTTIDVCNSDKDVNQDVQTQDKDEIPTASSTGTVEEMSVNNMPIETSSLAVSESVVTQEGSSAQVTSDNKIMDSEPPLVDVKLSASKQINQVSEVSNLEFQVKCESISTDYVSINEKNEQKDNFNANNFPLELEVVKSEMVQPSSGNCPPIGDYMHPKDGDKEPGESHASLEDRDIKCDTEVVVLDTRNDSMDEGAPEKLNLDRSPNVNSMEEDVLENKHVDSQSIGMEEKSELNKVNDKGDQSAIDVVEVSCTLDKKIIAADEDMQPAPVAGKRQSEAAEVKEPVKRQRRWNSETVQVPNIQTPNLTSSDTPKDASQPTPRRNFTRSDSTISGGSPKERIVPPSQKSATTSLRIDRFLRPFTLKAVRELLSKTGSVSEFWMDHIKTHCYVTYSSVEEAIATRDAVYNIQWPPNGGRLLVAEFVDPQEVKARVEAPESPVPVTPSPAIPTVTPSQQPRHPQPSPHQHGRQQLPSPPTLPPPPPLSNPPPVREQLPPPPPLPKKPEPPVVTLDDLFRKTKTTPRIYYLPLSDEQVAAKLPAQRPSIRE</sequence>
<dbReference type="AlphaFoldDB" id="A0AB40D0Q7"/>
<name>A0AB40D0Q7_DIOCR</name>
<dbReference type="InterPro" id="IPR032552">
    <property type="entry name" value="RSB_motif"/>
</dbReference>
<dbReference type="InterPro" id="IPR034257">
    <property type="entry name" value="Acinus_RRM"/>
</dbReference>
<evidence type="ECO:0000313" key="4">
    <source>
        <dbReference type="RefSeq" id="XP_039144282.1"/>
    </source>
</evidence>
<evidence type="ECO:0000256" key="1">
    <source>
        <dbReference type="SAM" id="MobiDB-lite"/>
    </source>
</evidence>
<feature type="region of interest" description="Disordered" evidence="1">
    <location>
        <begin position="399"/>
        <end position="482"/>
    </location>
</feature>
<reference evidence="4" key="1">
    <citation type="submission" date="2025-08" db="UniProtKB">
        <authorList>
            <consortium name="RefSeq"/>
        </authorList>
    </citation>
    <scope>IDENTIFICATION</scope>
</reference>
<feature type="compositionally biased region" description="Basic and acidic residues" evidence="1">
    <location>
        <begin position="320"/>
        <end position="335"/>
    </location>
</feature>
<dbReference type="PANTHER" id="PTHR47031:SF3">
    <property type="entry name" value="SAP DOMAIN-CONTAINING PROTEIN"/>
    <property type="match status" value="1"/>
</dbReference>
<dbReference type="PROSITE" id="PS50800">
    <property type="entry name" value="SAP"/>
    <property type="match status" value="1"/>
</dbReference>
<feature type="compositionally biased region" description="Polar residues" evidence="1">
    <location>
        <begin position="427"/>
        <end position="467"/>
    </location>
</feature>
<dbReference type="GeneID" id="120281657"/>
<feature type="region of interest" description="Disordered" evidence="1">
    <location>
        <begin position="565"/>
        <end position="643"/>
    </location>
</feature>
<dbReference type="InterPro" id="IPR003034">
    <property type="entry name" value="SAP_dom"/>
</dbReference>
<dbReference type="Pfam" id="PF16294">
    <property type="entry name" value="RSB_motif"/>
    <property type="match status" value="1"/>
</dbReference>
<dbReference type="GO" id="GO:0003676">
    <property type="term" value="F:nucleic acid binding"/>
    <property type="evidence" value="ECO:0007669"/>
    <property type="project" value="InterPro"/>
</dbReference>
<protein>
    <submittedName>
        <fullName evidence="4">Apoptotic chromatin condensation inducer in the nucleus-like</fullName>
    </submittedName>
</protein>
<feature type="compositionally biased region" description="Basic and acidic residues" evidence="1">
    <location>
        <begin position="349"/>
        <end position="372"/>
    </location>
</feature>
<dbReference type="Pfam" id="PF02037">
    <property type="entry name" value="SAP"/>
    <property type="match status" value="1"/>
</dbReference>
<feature type="compositionally biased region" description="Acidic residues" evidence="1">
    <location>
        <begin position="59"/>
        <end position="68"/>
    </location>
</feature>
<dbReference type="InterPro" id="IPR035979">
    <property type="entry name" value="RBD_domain_sf"/>
</dbReference>
<feature type="compositionally biased region" description="Basic and acidic residues" evidence="1">
    <location>
        <begin position="288"/>
        <end position="307"/>
    </location>
</feature>
<dbReference type="Gene3D" id="1.10.720.30">
    <property type="entry name" value="SAP domain"/>
    <property type="match status" value="1"/>
</dbReference>
<feature type="compositionally biased region" description="Pro residues" evidence="1">
    <location>
        <begin position="606"/>
        <end position="634"/>
    </location>
</feature>
<accession>A0AB40D0Q7</accession>